<reference evidence="3" key="1">
    <citation type="submission" date="2020-05" db="EMBL/GenBank/DDBJ databases">
        <title>Phylogenomic resolution of chytrid fungi.</title>
        <authorList>
            <person name="Stajich J.E."/>
            <person name="Amses K."/>
            <person name="Simmons R."/>
            <person name="Seto K."/>
            <person name="Myers J."/>
            <person name="Bonds A."/>
            <person name="Quandt C.A."/>
            <person name="Barry K."/>
            <person name="Liu P."/>
            <person name="Grigoriev I."/>
            <person name="Longcore J.E."/>
            <person name="James T.Y."/>
        </authorList>
    </citation>
    <scope>NUCLEOTIDE SEQUENCE</scope>
    <source>
        <strain evidence="3">JEL0318</strain>
    </source>
</reference>
<proteinExistence type="predicted"/>
<evidence type="ECO:0000313" key="4">
    <source>
        <dbReference type="Proteomes" id="UP001212841"/>
    </source>
</evidence>
<dbReference type="Pfam" id="PF20411">
    <property type="entry name" value="DUF6697"/>
    <property type="match status" value="1"/>
</dbReference>
<feature type="domain" description="DUF6697" evidence="2">
    <location>
        <begin position="10"/>
        <end position="116"/>
    </location>
</feature>
<gene>
    <name evidence="3" type="ORF">HK097_006395</name>
</gene>
<accession>A0AAD5X6Q4</accession>
<organism evidence="3 4">
    <name type="scientific">Rhizophlyctis rosea</name>
    <dbReference type="NCBI Taxonomy" id="64517"/>
    <lineage>
        <taxon>Eukaryota</taxon>
        <taxon>Fungi</taxon>
        <taxon>Fungi incertae sedis</taxon>
        <taxon>Chytridiomycota</taxon>
        <taxon>Chytridiomycota incertae sedis</taxon>
        <taxon>Chytridiomycetes</taxon>
        <taxon>Rhizophlyctidales</taxon>
        <taxon>Rhizophlyctidaceae</taxon>
        <taxon>Rhizophlyctis</taxon>
    </lineage>
</organism>
<keyword evidence="4" id="KW-1185">Reference proteome</keyword>
<evidence type="ECO:0000259" key="2">
    <source>
        <dbReference type="Pfam" id="PF20411"/>
    </source>
</evidence>
<evidence type="ECO:0000313" key="3">
    <source>
        <dbReference type="EMBL" id="KAJ3057467.1"/>
    </source>
</evidence>
<feature type="compositionally biased region" description="Basic residues" evidence="1">
    <location>
        <begin position="152"/>
        <end position="165"/>
    </location>
</feature>
<dbReference type="AlphaFoldDB" id="A0AAD5X6Q4"/>
<evidence type="ECO:0000256" key="1">
    <source>
        <dbReference type="SAM" id="MobiDB-lite"/>
    </source>
</evidence>
<name>A0AAD5X6Q4_9FUNG</name>
<dbReference type="EMBL" id="JADGJD010000003">
    <property type="protein sequence ID" value="KAJ3057467.1"/>
    <property type="molecule type" value="Genomic_DNA"/>
</dbReference>
<protein>
    <recommendedName>
        <fullName evidence="2">DUF6697 domain-containing protein</fullName>
    </recommendedName>
</protein>
<feature type="region of interest" description="Disordered" evidence="1">
    <location>
        <begin position="122"/>
        <end position="165"/>
    </location>
</feature>
<sequence length="165" mass="18602">MYCRIRHDLKNPNDLFPLFIHPDDGVAGYFYLGHYQCIKDGHLPKQVFEKAPPARQDLWIKGILGQKWGKRVMDQAGLDENAGYNGIKAALLDGRIKLTFAVMEYNLYDQILVNKLSAVPKKGYSPKQKDEMRNAAGRATLEGTGQVTMARNSRKPAAKKKKNVP</sequence>
<comment type="caution">
    <text evidence="3">The sequence shown here is derived from an EMBL/GenBank/DDBJ whole genome shotgun (WGS) entry which is preliminary data.</text>
</comment>
<dbReference type="InterPro" id="IPR046520">
    <property type="entry name" value="DUF6697"/>
</dbReference>
<dbReference type="Proteomes" id="UP001212841">
    <property type="component" value="Unassembled WGS sequence"/>
</dbReference>